<evidence type="ECO:0008006" key="4">
    <source>
        <dbReference type="Google" id="ProtNLM"/>
    </source>
</evidence>
<dbReference type="Proteomes" id="UP000012589">
    <property type="component" value="Unassembled WGS sequence"/>
</dbReference>
<organism evidence="2 3">
    <name type="scientific">Eubacterium plexicaudatum ASF492</name>
    <dbReference type="NCBI Taxonomy" id="1235802"/>
    <lineage>
        <taxon>Bacteria</taxon>
        <taxon>Bacillati</taxon>
        <taxon>Bacillota</taxon>
        <taxon>Clostridia</taxon>
        <taxon>Eubacteriales</taxon>
        <taxon>Eubacteriaceae</taxon>
        <taxon>Eubacterium</taxon>
    </lineage>
</organism>
<keyword evidence="1" id="KW-1133">Transmembrane helix</keyword>
<accession>N2A647</accession>
<gene>
    <name evidence="2" type="ORF">C823_05323</name>
</gene>
<dbReference type="Pfam" id="PF12725">
    <property type="entry name" value="DUF3810"/>
    <property type="match status" value="1"/>
</dbReference>
<keyword evidence="3" id="KW-1185">Reference proteome</keyword>
<sequence>MKTWKKLKILQSVHNRCVLFILLLITAIHIISWNFVSFTDWYRLHLFPVGTNLIGRISDLFSGSAGEILIYAGICLAAAEMVLLPLFAVKRGRFLRCRVWNLRLLCWIFVYIYGTETLNCFVMYHASTVEEQYFNAETGYGTKELIAAYTHVVAKANELSGLVKRTADGTAVYDDSKETLYAQCIRAMQAQGDKYPYLAGYYPRPKPVRASHFMSQQHLLGIYFPFTMEANYNTVMYPLNLPATICHEYSHLKGIILEDEANYFGFVACIESEDPYLQYSGYLSVLGYLSGQIRKSVPQEIRRTLETANEQVCKDDVFLTEEQWAEVEKKAVFSTDAVNQATNVFLETNLTMNGVEDGLNSYSRVVRLVIRYFEQN</sequence>
<keyword evidence="1" id="KW-0472">Membrane</keyword>
<protein>
    <recommendedName>
        <fullName evidence="4">DUF3810 domain-containing protein</fullName>
    </recommendedName>
</protein>
<dbReference type="eggNOG" id="ENOG502Z7T3">
    <property type="taxonomic scope" value="Bacteria"/>
</dbReference>
<dbReference type="OrthoDB" id="1048788at2"/>
<dbReference type="EMBL" id="AQFT01000158">
    <property type="protein sequence ID" value="EMZ19849.1"/>
    <property type="molecule type" value="Genomic_DNA"/>
</dbReference>
<dbReference type="HOGENOM" id="CLU_052630_0_0_9"/>
<keyword evidence="1" id="KW-0812">Transmembrane</keyword>
<evidence type="ECO:0000256" key="1">
    <source>
        <dbReference type="SAM" id="Phobius"/>
    </source>
</evidence>
<dbReference type="AlphaFoldDB" id="N2A647"/>
<dbReference type="STRING" id="1235802.C823_05323"/>
<dbReference type="PATRIC" id="fig|1235802.3.peg.5614"/>
<name>N2A647_9FIRM</name>
<feature type="transmembrane region" description="Helical" evidence="1">
    <location>
        <begin position="101"/>
        <end position="124"/>
    </location>
</feature>
<feature type="transmembrane region" description="Helical" evidence="1">
    <location>
        <begin position="68"/>
        <end position="89"/>
    </location>
</feature>
<dbReference type="InterPro" id="IPR024294">
    <property type="entry name" value="DUF3810"/>
</dbReference>
<feature type="transmembrane region" description="Helical" evidence="1">
    <location>
        <begin position="16"/>
        <end position="36"/>
    </location>
</feature>
<evidence type="ECO:0000313" key="3">
    <source>
        <dbReference type="Proteomes" id="UP000012589"/>
    </source>
</evidence>
<reference evidence="2 3" key="1">
    <citation type="journal article" date="2014" name="Genome Announc.">
        <title>Draft genome sequences of the altered schaedler flora, a defined bacterial community from gnotobiotic mice.</title>
        <authorList>
            <person name="Wannemuehler M.J."/>
            <person name="Overstreet A.M."/>
            <person name="Ward D.V."/>
            <person name="Phillips G.J."/>
        </authorList>
    </citation>
    <scope>NUCLEOTIDE SEQUENCE [LARGE SCALE GENOMIC DNA]</scope>
    <source>
        <strain evidence="2 3">ASF492</strain>
    </source>
</reference>
<proteinExistence type="predicted"/>
<comment type="caution">
    <text evidence="2">The sequence shown here is derived from an EMBL/GenBank/DDBJ whole genome shotgun (WGS) entry which is preliminary data.</text>
</comment>
<evidence type="ECO:0000313" key="2">
    <source>
        <dbReference type="EMBL" id="EMZ19849.1"/>
    </source>
</evidence>